<dbReference type="STRING" id="177199.A0A420YCW2"/>
<comment type="caution">
    <text evidence="3">The sequence shown here is derived from an EMBL/GenBank/DDBJ whole genome shotgun (WGS) entry which is preliminary data.</text>
</comment>
<feature type="compositionally biased region" description="Polar residues" evidence="1">
    <location>
        <begin position="606"/>
        <end position="625"/>
    </location>
</feature>
<dbReference type="GO" id="GO:0003676">
    <property type="term" value="F:nucleic acid binding"/>
    <property type="evidence" value="ECO:0007669"/>
    <property type="project" value="InterPro"/>
</dbReference>
<feature type="region of interest" description="Disordered" evidence="1">
    <location>
        <begin position="911"/>
        <end position="972"/>
    </location>
</feature>
<dbReference type="AlphaFoldDB" id="A0A420YCW2"/>
<evidence type="ECO:0000259" key="2">
    <source>
        <dbReference type="PROSITE" id="PS50126"/>
    </source>
</evidence>
<organism evidence="3 4">
    <name type="scientific">Coniochaeta pulveracea</name>
    <dbReference type="NCBI Taxonomy" id="177199"/>
    <lineage>
        <taxon>Eukaryota</taxon>
        <taxon>Fungi</taxon>
        <taxon>Dikarya</taxon>
        <taxon>Ascomycota</taxon>
        <taxon>Pezizomycotina</taxon>
        <taxon>Sordariomycetes</taxon>
        <taxon>Sordariomycetidae</taxon>
        <taxon>Coniochaetales</taxon>
        <taxon>Coniochaetaceae</taxon>
        <taxon>Coniochaeta</taxon>
    </lineage>
</organism>
<dbReference type="Gene3D" id="2.40.50.140">
    <property type="entry name" value="Nucleic acid-binding proteins"/>
    <property type="match status" value="1"/>
</dbReference>
<gene>
    <name evidence="3" type="ORF">DL546_007607</name>
</gene>
<protein>
    <recommendedName>
        <fullName evidence="2">S1 motif domain-containing protein</fullName>
    </recommendedName>
</protein>
<evidence type="ECO:0000313" key="4">
    <source>
        <dbReference type="Proteomes" id="UP000275385"/>
    </source>
</evidence>
<name>A0A420YCW2_9PEZI</name>
<feature type="domain" description="S1 motif" evidence="2">
    <location>
        <begin position="634"/>
        <end position="702"/>
    </location>
</feature>
<evidence type="ECO:0000313" key="3">
    <source>
        <dbReference type="EMBL" id="RKU45716.1"/>
    </source>
</evidence>
<dbReference type="Proteomes" id="UP000275385">
    <property type="component" value="Unassembled WGS sequence"/>
</dbReference>
<reference evidence="3 4" key="1">
    <citation type="submission" date="2018-08" db="EMBL/GenBank/DDBJ databases">
        <title>Draft genome of the lignicolous fungus Coniochaeta pulveracea.</title>
        <authorList>
            <person name="Borstlap C.J."/>
            <person name="De Witt R.N."/>
            <person name="Botha A."/>
            <person name="Volschenk H."/>
        </authorList>
    </citation>
    <scope>NUCLEOTIDE SEQUENCE [LARGE SCALE GENOMIC DNA]</scope>
    <source>
        <strain evidence="3 4">CAB683</strain>
    </source>
</reference>
<feature type="compositionally biased region" description="Basic and acidic residues" evidence="1">
    <location>
        <begin position="1082"/>
        <end position="1092"/>
    </location>
</feature>
<feature type="region of interest" description="Disordered" evidence="1">
    <location>
        <begin position="604"/>
        <end position="629"/>
    </location>
</feature>
<evidence type="ECO:0000256" key="1">
    <source>
        <dbReference type="SAM" id="MobiDB-lite"/>
    </source>
</evidence>
<feature type="compositionally biased region" description="Polar residues" evidence="1">
    <location>
        <begin position="958"/>
        <end position="968"/>
    </location>
</feature>
<dbReference type="EMBL" id="QVQW01000019">
    <property type="protein sequence ID" value="RKU45716.1"/>
    <property type="molecule type" value="Genomic_DNA"/>
</dbReference>
<dbReference type="PROSITE" id="PS50126">
    <property type="entry name" value="S1"/>
    <property type="match status" value="1"/>
</dbReference>
<feature type="region of interest" description="Disordered" evidence="1">
    <location>
        <begin position="1057"/>
        <end position="1104"/>
    </location>
</feature>
<dbReference type="OrthoDB" id="3554680at2759"/>
<sequence length="1104" mass="121970">MAASQLDGWDHPFCRATVTFALDVSQTTDKATLKAEATFVKRVVKQLASECQKSSHLILCDSNNVRCVPAHAEFDHLRQLENLQSSGPARPGVMLQHDKSIDILRKSTIWFLMTDGDITPGEQNAFTQSLLEAHIHGTTLVSVKFGDTDSKPPESGFELAEALLALCPNYLSLFYDKRQQKMRVMHSKGVFETMLGGQMCPPIDDATTWEAFPTFRLEQLNMISVPAPMLLAADEVLLADGFNTLQVADLLTGQIDSTVLKLLVVGGDIDKANFKPVRALAQTKSESDEIAAWASQEFWDYDDFRLLPRVDEKGMARSAFLALSTAISEHRDQDHVDRLRGVLRQANHHNLINFNSLCRDMAKLRGEVIVTLLSQPSPPRLKIGGPPKWVRNIEHLNNIVPANMGWTNLFWNGEFVADHKRPFVTSCTICGKEDNTHSVLLLTKAGSLPAGESKTAFKAAAEVQMEPNWLWEVVYATGSGILCTDTCCCDACSVQFLSHGFGGIKNKPVAIWPIARFDENQVSYQAQLEQVFGSRFEATHALMAFLSVLVKVWKDTQTPQARSSSGIPDGGSSFAKAVFRAICHLLEGIQTDFRGLPMQDAAQEVATDQVSTEELSNTDLTSSSLEPDDKPVLGKVYTGRVSIVWKTDVFVTLQNIKGNPSGRIDMGQNDDALWQRNGPSPGMEVRVKVVETENDAIELSMKDVNQSMNPVSVSRHTTEVICLGDRLRDGIRQVDGRRCRSDCLLDRLSLRAFALAFEAACIAIGEGITSHLWARGLRLAALKRYLFCLFENIWANGLQNQKRLKGILDWINRLIVRNTERPETMRLVVSEEELLSRDNMDIIRGLSVFNEIEGVLGKATVAVCQGMLGLNVDALEAIPTRQWTVMTVFTMVLQSPEVTHFWEAYEQGKVDSKENHDAKPQPALPRPISTQVETTSARQAQPKDTQVDLSQMEAPQASDFSTGRSTPQRRAGWGYLSGEQRGLAHSIHAGGSGTAARQTSQRNHGRDDGRRITQASGFGGDYNRRDGDVAQRAYASAQRNFSSVLDSHSLIMDAQVGSGPREAATAEHTGGPRIVEMGPSEQRARHSERESSEMDGAPAAEAWW</sequence>
<feature type="region of interest" description="Disordered" evidence="1">
    <location>
        <begin position="985"/>
        <end position="1024"/>
    </location>
</feature>
<feature type="compositionally biased region" description="Polar residues" evidence="1">
    <location>
        <begin position="928"/>
        <end position="949"/>
    </location>
</feature>
<dbReference type="InterPro" id="IPR012340">
    <property type="entry name" value="NA-bd_OB-fold"/>
</dbReference>
<dbReference type="SUPFAM" id="SSF53300">
    <property type="entry name" value="vWA-like"/>
    <property type="match status" value="1"/>
</dbReference>
<dbReference type="InterPro" id="IPR003029">
    <property type="entry name" value="S1_domain"/>
</dbReference>
<accession>A0A420YCW2</accession>
<proteinExistence type="predicted"/>
<dbReference type="InterPro" id="IPR036465">
    <property type="entry name" value="vWFA_dom_sf"/>
</dbReference>
<keyword evidence="4" id="KW-1185">Reference proteome</keyword>